<name>J1Q457_9ALTE</name>
<reference evidence="1 2" key="1">
    <citation type="journal article" date="2012" name="J. Bacteriol.">
        <title>Genome Sequence of Pectin-Degrading Alishewanella aestuarii Strain B11T, Isolated from Tidal Flat Sediment.</title>
        <authorList>
            <person name="Jung J."/>
            <person name="Choi S."/>
            <person name="Chun J."/>
            <person name="Park W."/>
        </authorList>
    </citation>
    <scope>NUCLEOTIDE SEQUENCE [LARGE SCALE GENOMIC DNA]</scope>
    <source>
        <strain evidence="1 2">B11</strain>
    </source>
</reference>
<sequence length="40" mass="4572">MLRAEPSKGSIPANQKRAWMKTDYLEDVLKAGFSSRVFEN</sequence>
<protein>
    <submittedName>
        <fullName evidence="1">Transposase</fullName>
    </submittedName>
</protein>
<organism evidence="1 2">
    <name type="scientific">Alishewanella aestuarii B11</name>
    <dbReference type="NCBI Taxonomy" id="1197174"/>
    <lineage>
        <taxon>Bacteria</taxon>
        <taxon>Pseudomonadati</taxon>
        <taxon>Pseudomonadota</taxon>
        <taxon>Gammaproteobacteria</taxon>
        <taxon>Alteromonadales</taxon>
        <taxon>Alteromonadaceae</taxon>
        <taxon>Alishewanella</taxon>
    </lineage>
</organism>
<gene>
    <name evidence="1" type="ORF">AEST_12850</name>
</gene>
<accession>J1Q457</accession>
<dbReference type="Proteomes" id="UP000012043">
    <property type="component" value="Unassembled WGS sequence"/>
</dbReference>
<keyword evidence="2" id="KW-1185">Reference proteome</keyword>
<dbReference type="AlphaFoldDB" id="J1Q457"/>
<evidence type="ECO:0000313" key="1">
    <source>
        <dbReference type="EMBL" id="EJI85883.1"/>
    </source>
</evidence>
<dbReference type="EMBL" id="ALAB01000011">
    <property type="protein sequence ID" value="EJI85883.1"/>
    <property type="molecule type" value="Genomic_DNA"/>
</dbReference>
<comment type="caution">
    <text evidence="1">The sequence shown here is derived from an EMBL/GenBank/DDBJ whole genome shotgun (WGS) entry which is preliminary data.</text>
</comment>
<proteinExistence type="predicted"/>
<evidence type="ECO:0000313" key="2">
    <source>
        <dbReference type="Proteomes" id="UP000012043"/>
    </source>
</evidence>
<dbReference type="PATRIC" id="fig|1197174.4.peg.1255"/>